<dbReference type="EMBL" id="KZ288219">
    <property type="protein sequence ID" value="PBC32342.1"/>
    <property type="molecule type" value="Genomic_DNA"/>
</dbReference>
<keyword evidence="3" id="KW-1185">Reference proteome</keyword>
<protein>
    <submittedName>
        <fullName evidence="2">Protein cappuccino</fullName>
    </submittedName>
</protein>
<dbReference type="Proteomes" id="UP000242457">
    <property type="component" value="Unassembled WGS sequence"/>
</dbReference>
<sequence>MTSHTTPIVDELAKDYANYLKLDLSSQMKNFHETIEDVMMRLEEFQSIIEMVQSENNQCIDQHIPRLKDMQQEVINLSRRIDALEHVIAMINVNLTTLEAAVDNAETELGISDKLFGMLNRLSFFKKTQEPIVSNRLPEYEPPTIYKTDDYFKNE</sequence>
<organism evidence="2 3">
    <name type="scientific">Apis cerana cerana</name>
    <name type="common">Oriental honeybee</name>
    <dbReference type="NCBI Taxonomy" id="94128"/>
    <lineage>
        <taxon>Eukaryota</taxon>
        <taxon>Metazoa</taxon>
        <taxon>Ecdysozoa</taxon>
        <taxon>Arthropoda</taxon>
        <taxon>Hexapoda</taxon>
        <taxon>Insecta</taxon>
        <taxon>Pterygota</taxon>
        <taxon>Neoptera</taxon>
        <taxon>Endopterygota</taxon>
        <taxon>Hymenoptera</taxon>
        <taxon>Apocrita</taxon>
        <taxon>Aculeata</taxon>
        <taxon>Apoidea</taxon>
        <taxon>Anthophila</taxon>
        <taxon>Apidae</taxon>
        <taxon>Apis</taxon>
    </lineage>
</organism>
<feature type="coiled-coil region" evidence="1">
    <location>
        <begin position="67"/>
        <end position="108"/>
    </location>
</feature>
<evidence type="ECO:0000313" key="2">
    <source>
        <dbReference type="EMBL" id="PBC32342.1"/>
    </source>
</evidence>
<reference evidence="2 3" key="1">
    <citation type="submission" date="2014-07" db="EMBL/GenBank/DDBJ databases">
        <title>Genomic and transcriptomic analysis on Apis cerana provide comprehensive insights into honey bee biology.</title>
        <authorList>
            <person name="Diao Q."/>
            <person name="Sun L."/>
            <person name="Zheng H."/>
            <person name="Zheng H."/>
            <person name="Xu S."/>
            <person name="Wang S."/>
            <person name="Zeng Z."/>
            <person name="Hu F."/>
            <person name="Su S."/>
            <person name="Wu J."/>
        </authorList>
    </citation>
    <scope>NUCLEOTIDE SEQUENCE [LARGE SCALE GENOMIC DNA]</scope>
    <source>
        <tissue evidence="2">Pupae without intestine</tissue>
    </source>
</reference>
<dbReference type="STRING" id="94128.A0A2A3EM35"/>
<accession>A0A2A3EM35</accession>
<dbReference type="InterPro" id="IPR024857">
    <property type="entry name" value="Cappuccino"/>
</dbReference>
<dbReference type="PANTHER" id="PTHR16230:SF3">
    <property type="entry name" value="BIOGENESIS OF LYSOSOMAL ORGANELLES COMPLEX-1, SUBUNIT 4, CAPPUCCINO"/>
    <property type="match status" value="1"/>
</dbReference>
<dbReference type="PANTHER" id="PTHR16230">
    <property type="entry name" value="CAPPUCCINO"/>
    <property type="match status" value="1"/>
</dbReference>
<proteinExistence type="predicted"/>
<evidence type="ECO:0000256" key="1">
    <source>
        <dbReference type="SAM" id="Coils"/>
    </source>
</evidence>
<gene>
    <name evidence="2" type="ORF">APICC_05496</name>
</gene>
<evidence type="ECO:0000313" key="3">
    <source>
        <dbReference type="Proteomes" id="UP000242457"/>
    </source>
</evidence>
<name>A0A2A3EM35_APICC</name>
<dbReference type="GO" id="GO:0031083">
    <property type="term" value="C:BLOC-1 complex"/>
    <property type="evidence" value="ECO:0007669"/>
    <property type="project" value="TreeGrafter"/>
</dbReference>
<dbReference type="AlphaFoldDB" id="A0A2A3EM35"/>
<keyword evidence="1" id="KW-0175">Coiled coil</keyword>
<dbReference type="OrthoDB" id="2372305at2759"/>